<comment type="similarity">
    <text evidence="1">Belongs to the SorC transcriptional regulatory family.</text>
</comment>
<dbReference type="RefSeq" id="WP_406858183.1">
    <property type="nucleotide sequence ID" value="NZ_CP157484.1"/>
</dbReference>
<evidence type="ECO:0000256" key="2">
    <source>
        <dbReference type="ARBA" id="ARBA00023015"/>
    </source>
</evidence>
<keyword evidence="4" id="KW-0804">Transcription</keyword>
<dbReference type="GO" id="GO:0030246">
    <property type="term" value="F:carbohydrate binding"/>
    <property type="evidence" value="ECO:0007669"/>
    <property type="project" value="InterPro"/>
</dbReference>
<evidence type="ECO:0000256" key="4">
    <source>
        <dbReference type="ARBA" id="ARBA00023163"/>
    </source>
</evidence>
<dbReference type="SUPFAM" id="SSF100950">
    <property type="entry name" value="NagB/RpiA/CoA transferase-like"/>
    <property type="match status" value="1"/>
</dbReference>
<evidence type="ECO:0000256" key="3">
    <source>
        <dbReference type="ARBA" id="ARBA00023125"/>
    </source>
</evidence>
<reference evidence="6" key="1">
    <citation type="submission" date="2024-05" db="EMBL/GenBank/DDBJ databases">
        <authorList>
            <person name="Kim S."/>
            <person name="Heo J."/>
            <person name="Choi H."/>
            <person name="Choi Y."/>
            <person name="Kwon S.-W."/>
            <person name="Kim Y."/>
        </authorList>
    </citation>
    <scope>NUCLEOTIDE SEQUENCE</scope>
    <source>
        <strain evidence="6">KACC 23698</strain>
    </source>
</reference>
<name>A0AAU7JLR7_9HYPH</name>
<dbReference type="Gene3D" id="1.10.10.10">
    <property type="entry name" value="Winged helix-like DNA-binding domain superfamily/Winged helix DNA-binding domain"/>
    <property type="match status" value="1"/>
</dbReference>
<dbReference type="GO" id="GO:0003677">
    <property type="term" value="F:DNA binding"/>
    <property type="evidence" value="ECO:0007669"/>
    <property type="project" value="UniProtKB-KW"/>
</dbReference>
<dbReference type="PANTHER" id="PTHR34294:SF1">
    <property type="entry name" value="TRANSCRIPTIONAL REGULATOR LSRR"/>
    <property type="match status" value="1"/>
</dbReference>
<evidence type="ECO:0000259" key="5">
    <source>
        <dbReference type="Pfam" id="PF04198"/>
    </source>
</evidence>
<dbReference type="InterPro" id="IPR036388">
    <property type="entry name" value="WH-like_DNA-bd_sf"/>
</dbReference>
<sequence>MSSDSDTSRLDDAARAGWLYFIAGNTQDEIARKLQVSRQAAQRLVSLAISEKLVTFRLHHPIAQCMALAQRLADAFGLDHCEVAPADPASSSSTVGIAELAGAFMEGRLRAAKPLIMAVGTGRAMRAAVDQLPPMNCPNHQLVSMVGNIAPDGSATFFDVLSKLADLTRARHYPMPLPVYASTESERDQLLAMTPVRKVHSLAAEADLVIVGVGQMSRTAPLHQDGFISSDELFELMRHGAVGEIASWAFDEAGAVLDVGVNRRTTSVPLPSAAGRSVVGVAMGPDKVPALRAALKGRLLTGLITNEATASALLA</sequence>
<dbReference type="AlphaFoldDB" id="A0AAU7JLR7"/>
<evidence type="ECO:0000313" key="6">
    <source>
        <dbReference type="EMBL" id="XBO41332.1"/>
    </source>
</evidence>
<organism evidence="6">
    <name type="scientific">Alsobacter sp. KACC 23698</name>
    <dbReference type="NCBI Taxonomy" id="3149229"/>
    <lineage>
        <taxon>Bacteria</taxon>
        <taxon>Pseudomonadati</taxon>
        <taxon>Pseudomonadota</taxon>
        <taxon>Alphaproteobacteria</taxon>
        <taxon>Hyphomicrobiales</taxon>
        <taxon>Alsobacteraceae</taxon>
        <taxon>Alsobacter</taxon>
    </lineage>
</organism>
<dbReference type="PANTHER" id="PTHR34294">
    <property type="entry name" value="TRANSCRIPTIONAL REGULATOR-RELATED"/>
    <property type="match status" value="1"/>
</dbReference>
<dbReference type="Pfam" id="PF04198">
    <property type="entry name" value="Sugar-bind"/>
    <property type="match status" value="1"/>
</dbReference>
<keyword evidence="3" id="KW-0238">DNA-binding</keyword>
<feature type="domain" description="Sugar-binding" evidence="5">
    <location>
        <begin position="61"/>
        <end position="315"/>
    </location>
</feature>
<accession>A0AAU7JLR7</accession>
<protein>
    <submittedName>
        <fullName evidence="6">Sugar-binding transcriptional regulator</fullName>
    </submittedName>
</protein>
<dbReference type="EMBL" id="CP157484">
    <property type="protein sequence ID" value="XBO41332.1"/>
    <property type="molecule type" value="Genomic_DNA"/>
</dbReference>
<dbReference type="InterPro" id="IPR051054">
    <property type="entry name" value="SorC_transcr_regulators"/>
</dbReference>
<dbReference type="InterPro" id="IPR007324">
    <property type="entry name" value="Sugar-bd_dom_put"/>
</dbReference>
<keyword evidence="2" id="KW-0805">Transcription regulation</keyword>
<evidence type="ECO:0000256" key="1">
    <source>
        <dbReference type="ARBA" id="ARBA00010466"/>
    </source>
</evidence>
<proteinExistence type="inferred from homology"/>
<dbReference type="Gene3D" id="3.40.50.1360">
    <property type="match status" value="1"/>
</dbReference>
<dbReference type="InterPro" id="IPR037171">
    <property type="entry name" value="NagB/RpiA_transferase-like"/>
</dbReference>
<gene>
    <name evidence="6" type="ORF">ABEG18_11415</name>
</gene>